<evidence type="ECO:0000256" key="5">
    <source>
        <dbReference type="ARBA" id="ARBA00023204"/>
    </source>
</evidence>
<dbReference type="InterPro" id="IPR036217">
    <property type="entry name" value="MethylDNA_cys_MeTrfase_DNAb"/>
</dbReference>
<dbReference type="Gene3D" id="1.10.10.10">
    <property type="entry name" value="Winged helix-like DNA-binding domain superfamily/Winged helix DNA-binding domain"/>
    <property type="match status" value="1"/>
</dbReference>
<evidence type="ECO:0000256" key="1">
    <source>
        <dbReference type="ARBA" id="ARBA00001286"/>
    </source>
</evidence>
<keyword evidence="9" id="KW-1185">Reference proteome</keyword>
<dbReference type="RefSeq" id="WP_377545136.1">
    <property type="nucleotide sequence ID" value="NZ_JBHSBN010000007.1"/>
</dbReference>
<proteinExistence type="predicted"/>
<reference evidence="9" key="1">
    <citation type="journal article" date="2019" name="Int. J. Syst. Evol. Microbiol.">
        <title>The Global Catalogue of Microorganisms (GCM) 10K type strain sequencing project: providing services to taxonomists for standard genome sequencing and annotation.</title>
        <authorList>
            <consortium name="The Broad Institute Genomics Platform"/>
            <consortium name="The Broad Institute Genome Sequencing Center for Infectious Disease"/>
            <person name="Wu L."/>
            <person name="Ma J."/>
        </authorList>
    </citation>
    <scope>NUCLEOTIDE SEQUENCE [LARGE SCALE GENOMIC DNA]</scope>
    <source>
        <strain evidence="9">2902at01</strain>
    </source>
</reference>
<keyword evidence="3 8" id="KW-0808">Transferase</keyword>
<evidence type="ECO:0000256" key="4">
    <source>
        <dbReference type="ARBA" id="ARBA00022763"/>
    </source>
</evidence>
<dbReference type="EMBL" id="JBHSBN010000007">
    <property type="protein sequence ID" value="MFC4106837.1"/>
    <property type="molecule type" value="Genomic_DNA"/>
</dbReference>
<gene>
    <name evidence="8" type="ORF">ACFOX0_12975</name>
</gene>
<feature type="domain" description="Methylated-DNA-[protein]-cysteine S-methyltransferase DNA binding" evidence="7">
    <location>
        <begin position="87"/>
        <end position="165"/>
    </location>
</feature>
<dbReference type="InterPro" id="IPR036388">
    <property type="entry name" value="WH-like_DNA-bd_sf"/>
</dbReference>
<keyword evidence="2 8" id="KW-0489">Methyltransferase</keyword>
<name>A0ABV8KLL4_9ACTN</name>
<evidence type="ECO:0000256" key="2">
    <source>
        <dbReference type="ARBA" id="ARBA00022603"/>
    </source>
</evidence>
<dbReference type="SUPFAM" id="SSF46767">
    <property type="entry name" value="Methylated DNA-protein cysteine methyltransferase, C-terminal domain"/>
    <property type="match status" value="1"/>
</dbReference>
<dbReference type="Pfam" id="PF01035">
    <property type="entry name" value="DNA_binding_1"/>
    <property type="match status" value="1"/>
</dbReference>
<dbReference type="NCBIfam" id="TIGR00589">
    <property type="entry name" value="ogt"/>
    <property type="match status" value="1"/>
</dbReference>
<dbReference type="InterPro" id="IPR001497">
    <property type="entry name" value="MethylDNA_cys_MeTrfase_AS"/>
</dbReference>
<keyword evidence="4" id="KW-0227">DNA damage</keyword>
<dbReference type="PANTHER" id="PTHR10815:SF13">
    <property type="entry name" value="METHYLATED-DNA--PROTEIN-CYSTEINE METHYLTRANSFERASE"/>
    <property type="match status" value="1"/>
</dbReference>
<organism evidence="8 9">
    <name type="scientific">Micromonospora zhanjiangensis</name>
    <dbReference type="NCBI Taxonomy" id="1522057"/>
    <lineage>
        <taxon>Bacteria</taxon>
        <taxon>Bacillati</taxon>
        <taxon>Actinomycetota</taxon>
        <taxon>Actinomycetes</taxon>
        <taxon>Micromonosporales</taxon>
        <taxon>Micromonosporaceae</taxon>
        <taxon>Micromonospora</taxon>
    </lineage>
</organism>
<evidence type="ECO:0000256" key="6">
    <source>
        <dbReference type="ARBA" id="ARBA00049348"/>
    </source>
</evidence>
<accession>A0ABV8KLL4</accession>
<dbReference type="GO" id="GO:0032259">
    <property type="term" value="P:methylation"/>
    <property type="evidence" value="ECO:0007669"/>
    <property type="project" value="UniProtKB-KW"/>
</dbReference>
<dbReference type="CDD" id="cd06445">
    <property type="entry name" value="ATase"/>
    <property type="match status" value="1"/>
</dbReference>
<dbReference type="Proteomes" id="UP001595868">
    <property type="component" value="Unassembled WGS sequence"/>
</dbReference>
<dbReference type="PANTHER" id="PTHR10815">
    <property type="entry name" value="METHYLATED-DNA--PROTEIN-CYSTEINE METHYLTRANSFERASE"/>
    <property type="match status" value="1"/>
</dbReference>
<sequence length="170" mass="18223">MNHLYGTTMTTPAGPFTVLVSADGAVRAAAFDGDTEALLARVHPRLRAPVRLRSDLGPITAAVRSYLDGELAALDPVPVEQHTDGAFMTHAWRVLRDVKPGEPITYTAFATLAGRPAAVRAAATACARNAVALFVPCHRVLRTDGGLGGYRWGLDVKKWLLGHERRLTAS</sequence>
<evidence type="ECO:0000313" key="8">
    <source>
        <dbReference type="EMBL" id="MFC4106837.1"/>
    </source>
</evidence>
<comment type="catalytic activity">
    <reaction evidence="1">
        <text>a 4-O-methyl-thymidine in DNA + L-cysteinyl-[protein] = a thymidine in DNA + S-methyl-L-cysteinyl-[protein]</text>
        <dbReference type="Rhea" id="RHEA:53428"/>
        <dbReference type="Rhea" id="RHEA-COMP:10131"/>
        <dbReference type="Rhea" id="RHEA-COMP:10132"/>
        <dbReference type="Rhea" id="RHEA-COMP:13555"/>
        <dbReference type="Rhea" id="RHEA-COMP:13556"/>
        <dbReference type="ChEBI" id="CHEBI:29950"/>
        <dbReference type="ChEBI" id="CHEBI:82612"/>
        <dbReference type="ChEBI" id="CHEBI:137386"/>
        <dbReference type="ChEBI" id="CHEBI:137387"/>
        <dbReference type="EC" id="2.1.1.63"/>
    </reaction>
</comment>
<protein>
    <submittedName>
        <fullName evidence="8">Methylated-DNA--[protein]-cysteine S-methyltransferase</fullName>
        <ecNumber evidence="8">2.1.1.63</ecNumber>
    </submittedName>
</protein>
<dbReference type="GO" id="GO:0003908">
    <property type="term" value="F:methylated-DNA-[protein]-cysteine S-methyltransferase activity"/>
    <property type="evidence" value="ECO:0007669"/>
    <property type="project" value="UniProtKB-EC"/>
</dbReference>
<evidence type="ECO:0000259" key="7">
    <source>
        <dbReference type="Pfam" id="PF01035"/>
    </source>
</evidence>
<keyword evidence="5" id="KW-0234">DNA repair</keyword>
<dbReference type="EC" id="2.1.1.63" evidence="8"/>
<dbReference type="InterPro" id="IPR014048">
    <property type="entry name" value="MethylDNA_cys_MeTrfase_DNA-bd"/>
</dbReference>
<evidence type="ECO:0000256" key="3">
    <source>
        <dbReference type="ARBA" id="ARBA00022679"/>
    </source>
</evidence>
<comment type="caution">
    <text evidence="8">The sequence shown here is derived from an EMBL/GenBank/DDBJ whole genome shotgun (WGS) entry which is preliminary data.</text>
</comment>
<comment type="catalytic activity">
    <reaction evidence="6">
        <text>a 6-O-methyl-2'-deoxyguanosine in DNA + L-cysteinyl-[protein] = S-methyl-L-cysteinyl-[protein] + a 2'-deoxyguanosine in DNA</text>
        <dbReference type="Rhea" id="RHEA:24000"/>
        <dbReference type="Rhea" id="RHEA-COMP:10131"/>
        <dbReference type="Rhea" id="RHEA-COMP:10132"/>
        <dbReference type="Rhea" id="RHEA-COMP:11367"/>
        <dbReference type="Rhea" id="RHEA-COMP:11368"/>
        <dbReference type="ChEBI" id="CHEBI:29950"/>
        <dbReference type="ChEBI" id="CHEBI:82612"/>
        <dbReference type="ChEBI" id="CHEBI:85445"/>
        <dbReference type="ChEBI" id="CHEBI:85448"/>
        <dbReference type="EC" id="2.1.1.63"/>
    </reaction>
</comment>
<dbReference type="PROSITE" id="PS00374">
    <property type="entry name" value="MGMT"/>
    <property type="match status" value="1"/>
</dbReference>
<evidence type="ECO:0000313" key="9">
    <source>
        <dbReference type="Proteomes" id="UP001595868"/>
    </source>
</evidence>